<gene>
    <name evidence="2" type="ordered locus">PSTAB_3222</name>
</gene>
<dbReference type="Proteomes" id="UP000008932">
    <property type="component" value="Chromosome"/>
</dbReference>
<dbReference type="AlphaFoldDB" id="F8HAA2"/>
<keyword evidence="1" id="KW-0732">Signal</keyword>
<feature type="chain" id="PRO_5003378255" description="DUF1302 domain-containing protein" evidence="1">
    <location>
        <begin position="30"/>
        <end position="655"/>
    </location>
</feature>
<dbReference type="KEGG" id="psz:PSTAB_3222"/>
<organism evidence="2 3">
    <name type="scientific">Stutzerimonas stutzeri (strain ATCC 17588 / DSM 5190 / CCUG 11256 / JCM 5965 / LMG 11199 / NBRC 14165 / NCIMB 11358 / Stanier 221)</name>
    <name type="common">Pseudomonas stutzeri</name>
    <dbReference type="NCBI Taxonomy" id="96563"/>
    <lineage>
        <taxon>Bacteria</taxon>
        <taxon>Pseudomonadati</taxon>
        <taxon>Pseudomonadota</taxon>
        <taxon>Gammaproteobacteria</taxon>
        <taxon>Pseudomonadales</taxon>
        <taxon>Pseudomonadaceae</taxon>
        <taxon>Stutzerimonas</taxon>
    </lineage>
</organism>
<evidence type="ECO:0000256" key="1">
    <source>
        <dbReference type="SAM" id="SignalP"/>
    </source>
</evidence>
<accession>F8HAA2</accession>
<reference evidence="2 3" key="1">
    <citation type="journal article" date="2011" name="J. Bacteriol.">
        <title>Complete Genome Sequence of the Type Strain Pseudomonas stutzeri CGMCC 1.1803.</title>
        <authorList>
            <person name="Chen M."/>
            <person name="Yan Y."/>
            <person name="Zhang W."/>
            <person name="Lu W."/>
            <person name="Wang J."/>
            <person name="Ping S."/>
            <person name="Lin M."/>
        </authorList>
    </citation>
    <scope>NUCLEOTIDE SEQUENCE [LARGE SCALE GENOMIC DNA]</scope>
    <source>
        <strain evidence="3">ATCC 17588 / DSM 5190 / CCUG 11256 / JCM 5965 / LMG 11199 / NCIMB 11358 / Stanier 221</strain>
    </source>
</reference>
<reference evidence="3" key="3">
    <citation type="submission" date="2011-06" db="EMBL/GenBank/DDBJ databases">
        <title>Complete genome sequence of Pseudomonas stutzeri strain CGMCC 1.1803.</title>
        <authorList>
            <person name="Yan Y."/>
            <person name="Chen M."/>
            <person name="Lu W."/>
            <person name="Zhang W."/>
            <person name="Ping S."/>
            <person name="Lin M."/>
        </authorList>
    </citation>
    <scope>NUCLEOTIDE SEQUENCE [LARGE SCALE GENOMIC DNA]</scope>
    <source>
        <strain evidence="3">ATCC 17588 / DSM 5190 / CCUG 11256 / JCM 5965 / LMG 11199 / NCIMB 11358 / Stanier 221</strain>
    </source>
</reference>
<proteinExistence type="predicted"/>
<evidence type="ECO:0000313" key="2">
    <source>
        <dbReference type="EMBL" id="AEJ06503.1"/>
    </source>
</evidence>
<evidence type="ECO:0008006" key="4">
    <source>
        <dbReference type="Google" id="ProtNLM"/>
    </source>
</evidence>
<protein>
    <recommendedName>
        <fullName evidence="4">DUF1302 domain-containing protein</fullName>
    </recommendedName>
</protein>
<dbReference type="HOGENOM" id="CLU_016532_0_0_6"/>
<dbReference type="Pfam" id="PF06980">
    <property type="entry name" value="DUF1302"/>
    <property type="match status" value="1"/>
</dbReference>
<evidence type="ECO:0000313" key="3">
    <source>
        <dbReference type="Proteomes" id="UP000008932"/>
    </source>
</evidence>
<dbReference type="InterPro" id="IPR010727">
    <property type="entry name" value="DUF1302"/>
</dbReference>
<name>F8HAA2_STUS2</name>
<sequence>MTKTTRQGIFQPKSLALAVALGTAAPAYAVSFNIGEIEGQFDSSMSVGASWAMDKPDMDLVGEANGGTGYTQTGDDGRLNFKRGETFSKIFKGVHDLELRYRDSGAFVRGKYWYDFELKDESRLHKEISDSGRKEAAQSSGAEILDAFLYHNYSISDLPGTVRVGRQVVSWGESTFIGNSINSINPLDAAAFRRPGAEIKEGLIPVNMLYVSQSLTDRLSMETFYQLEWDQTIVDNCGTFFSSADVAANGCNDNYHILNSELIGLLGGVDALNAASAVLPVELAPVSTSDVGLSYSQEGMLVRRGKNNTARDDGQWGLALRWQGDNTEYGAYFMNYHSRTPFLSMQNADAAALAGIPGAMQSIYNALGASMAGGAANWLGTGNYWGMGGNGNPGAAGYNAALGAQAQALAAAAVAVGNGRYFMDYPEDIRLYGLSFSTVLPTGTAWQGELSYRPNAPVQINTQQMTLALANVVTGGSAPGAIQQGYDRKEITQIQTTFTHFFDQVLGASRLTLVGEVGFAHVGGLEGKNKNRYGRDPIYGITGSAVDPDETSLARYGDHGFTTANSWGYRARGILEYPNAIAGINFKPNLSFSHDVDGYGPNGLFNEGSKAVSIGLDAEYQNMYTASLSYTDFFGGDYNTLVDRDFLAFSVGVNF</sequence>
<dbReference type="EMBL" id="CP002881">
    <property type="protein sequence ID" value="AEJ06503.1"/>
    <property type="molecule type" value="Genomic_DNA"/>
</dbReference>
<feature type="signal peptide" evidence="1">
    <location>
        <begin position="1"/>
        <end position="29"/>
    </location>
</feature>
<reference key="2">
    <citation type="submission" date="2011-06" db="EMBL/GenBank/DDBJ databases">
        <title>Complete Genome Sequence of Pseudomonas stutzeri Strain CGMCC 1.1803.</title>
        <authorList>
            <person name="Yan Y."/>
            <person name="Chen M."/>
            <person name="Lu W."/>
            <person name="Zhang W."/>
            <person name="Ping S."/>
            <person name="Lin M."/>
        </authorList>
    </citation>
    <scope>NUCLEOTIDE SEQUENCE</scope>
    <source>
        <strain>ATCC 17588</strain>
    </source>
</reference>